<feature type="transmembrane region" description="Helical" evidence="2">
    <location>
        <begin position="128"/>
        <end position="144"/>
    </location>
</feature>
<evidence type="ECO:0000313" key="3">
    <source>
        <dbReference type="EMBL" id="QJX00589.1"/>
    </source>
</evidence>
<accession>A0A6M5Z2W5</accession>
<evidence type="ECO:0000256" key="1">
    <source>
        <dbReference type="SAM" id="Coils"/>
    </source>
</evidence>
<dbReference type="KEGG" id="ftj:FTUN_8221"/>
<feature type="transmembrane region" description="Helical" evidence="2">
    <location>
        <begin position="363"/>
        <end position="383"/>
    </location>
</feature>
<feature type="transmembrane region" description="Helical" evidence="2">
    <location>
        <begin position="305"/>
        <end position="334"/>
    </location>
</feature>
<dbReference type="AlphaFoldDB" id="A0A6M5Z2W5"/>
<feature type="transmembrane region" description="Helical" evidence="2">
    <location>
        <begin position="280"/>
        <end position="299"/>
    </location>
</feature>
<keyword evidence="2" id="KW-0812">Transmembrane</keyword>
<name>A0A6M5Z2W5_9BACT</name>
<evidence type="ECO:0000313" key="4">
    <source>
        <dbReference type="Proteomes" id="UP000503447"/>
    </source>
</evidence>
<reference evidence="4" key="1">
    <citation type="submission" date="2020-05" db="EMBL/GenBank/DDBJ databases">
        <title>Frigoriglobus tundricola gen. nov., sp. nov., a psychrotolerant cellulolytic planctomycete of the family Gemmataceae with two divergent copies of 16S rRNA gene.</title>
        <authorList>
            <person name="Kulichevskaya I.S."/>
            <person name="Ivanova A.A."/>
            <person name="Naumoff D.G."/>
            <person name="Beletsky A.V."/>
            <person name="Rijpstra W.I.C."/>
            <person name="Sinninghe Damste J.S."/>
            <person name="Mardanov A.V."/>
            <person name="Ravin N.V."/>
            <person name="Dedysh S.N."/>
        </authorList>
    </citation>
    <scope>NUCLEOTIDE SEQUENCE [LARGE SCALE GENOMIC DNA]</scope>
    <source>
        <strain evidence="4">PL17</strain>
    </source>
</reference>
<organism evidence="3 4">
    <name type="scientific">Frigoriglobus tundricola</name>
    <dbReference type="NCBI Taxonomy" id="2774151"/>
    <lineage>
        <taxon>Bacteria</taxon>
        <taxon>Pseudomonadati</taxon>
        <taxon>Planctomycetota</taxon>
        <taxon>Planctomycetia</taxon>
        <taxon>Gemmatales</taxon>
        <taxon>Gemmataceae</taxon>
        <taxon>Frigoriglobus</taxon>
    </lineage>
</organism>
<feature type="transmembrane region" description="Helical" evidence="2">
    <location>
        <begin position="104"/>
        <end position="122"/>
    </location>
</feature>
<keyword evidence="2" id="KW-1133">Transmembrane helix</keyword>
<proteinExistence type="predicted"/>
<evidence type="ECO:0000256" key="2">
    <source>
        <dbReference type="SAM" id="Phobius"/>
    </source>
</evidence>
<keyword evidence="4" id="KW-1185">Reference proteome</keyword>
<dbReference type="EMBL" id="CP053452">
    <property type="protein sequence ID" value="QJX00589.1"/>
    <property type="molecule type" value="Genomic_DNA"/>
</dbReference>
<dbReference type="Proteomes" id="UP000503447">
    <property type="component" value="Chromosome"/>
</dbReference>
<feature type="transmembrane region" description="Helical" evidence="2">
    <location>
        <begin position="78"/>
        <end position="97"/>
    </location>
</feature>
<gene>
    <name evidence="3" type="ORF">FTUN_8221</name>
</gene>
<dbReference type="RefSeq" id="WP_171475303.1">
    <property type="nucleotide sequence ID" value="NZ_CP053452.2"/>
</dbReference>
<sequence>MDVALAGLVVVFAFAAASFTARNSDVWIHLAAGQRLLTGQYVPGTDPFSFSGADRPWVNHSWLVDAASYLLYGGQGKVLVIAKAVIVALAFGTVIGIRRPRFALWPWAAVAGVAVLASAPHLVLRPNVVSVLFLAITLFLLFRVNHRPNSWRFPGAIGVTFWLWANSDPWFFIGPMALALIIVGDLIQTNLLDAPGGPEPAGGDEPLGRAPDTRTLAKALGVGVLACMLNPHHVRVWELPFELVGAPNLEGDVRFKLLLMSPTSSDFINNPGYGQNANGLAYAVLVVAGAAVLGFGPGRVRVGNIALWIGFAALSLRSVFAIPFFAVVAVPLIAGQLNALSARIGAEQWADPKKRPLLIGSSLGRALCALAVCAGCVLAYPGWVHPDISNPAYARRISWAVEPEPSLKQAAEQFQRWHETGALPADAHGLVASTDLANYLAWFAPQEKVFFNARYNFHRPELTDFFALRRGLGLLAIEGERPNPKDTTAVLEKWGAEYLAVYTAAGDSLFTRLRAIDAASGMYRNEDNWSPWYVDGRTTVFGWRAPGGPARPTFARLRVDPVILAFGPQVVPVPPADLLPPLPQLGWEGAFIRPAQVAPVGAAEALGWARFKEGPATRQGRRGVVRENVSRPLFVLGVPSVTNFSMHQFAMVVTTASGGVRFEPNEATPAGAAASGDANEMAAVPLLALRAARRAIAENPDHPDAYYALAQALRDKDLPLTEGERLLGIVTAYRQCLERLPPPEQYKRGQFETSPTEVALQLALIYLNPRSRRDPKTGKEKLNFIGMALDVAPLSELLGQSVFEDAQGRQIRVMTADRGRVKIPSTFRPVTGDTPHVLPIDAARKLLERALAYGPADFAGDPADRFQEWLQGVESVLKEVEANLIQAREQYDQFKDRGLPVAVDRARRNGLIVQAVDLLVDKEAELAAEYREGVPQAMILRVGMELVLGRIERANALLDVLGTGEWDKQFKSMGLAGAILQLKYVKALIAGEYKAAGDIWETLAGAEIGLLDNMPPPGPTVPAPFVSRTIGAMLGKQSPTDDQKAVDALLHPPFISSPFSQPLALFQLRLLAGVTDELRVRVAFQLQTESAFFFRRGALSLLEGDIASAKQRFRQSTRKPPPGWGLPEYSQQSALGYLKLIELAEKRAAP</sequence>
<feature type="coiled-coil region" evidence="1">
    <location>
        <begin position="870"/>
        <end position="897"/>
    </location>
</feature>
<protein>
    <submittedName>
        <fullName evidence="3">Uncharacterized protein</fullName>
    </submittedName>
</protein>
<keyword evidence="2" id="KW-0472">Membrane</keyword>
<keyword evidence="1" id="KW-0175">Coiled coil</keyword>